<dbReference type="InterPro" id="IPR025836">
    <property type="entry name" value="Zn_knuckle_CX2CX4HX4C"/>
</dbReference>
<gene>
    <name evidence="3" type="ORF">EUGRSUZ_C02001</name>
</gene>
<dbReference type="InterPro" id="IPR025558">
    <property type="entry name" value="DUF4283"/>
</dbReference>
<dbReference type="PANTHER" id="PTHR31286">
    <property type="entry name" value="GLYCINE-RICH CELL WALL STRUCTURAL PROTEIN 1.8-LIKE"/>
    <property type="match status" value="1"/>
</dbReference>
<dbReference type="OMA" id="AMINENM"/>
<dbReference type="EMBL" id="KK198755">
    <property type="protein sequence ID" value="KCW80626.1"/>
    <property type="molecule type" value="Genomic_DNA"/>
</dbReference>
<keyword evidence="1" id="KW-0479">Metal-binding</keyword>
<keyword evidence="1" id="KW-0862">Zinc</keyword>
<accession>A0A059CR17</accession>
<keyword evidence="1" id="KW-0863">Zinc-finger</keyword>
<dbReference type="GO" id="GO:0003676">
    <property type="term" value="F:nucleic acid binding"/>
    <property type="evidence" value="ECO:0007669"/>
    <property type="project" value="InterPro"/>
</dbReference>
<dbReference type="STRING" id="71139.A0A059CR17"/>
<dbReference type="AlphaFoldDB" id="A0A059CR17"/>
<name>A0A059CR17_EUCGR</name>
<proteinExistence type="predicted"/>
<dbReference type="FunCoup" id="A0A059CR17">
    <property type="interactions" value="4"/>
</dbReference>
<evidence type="ECO:0000259" key="2">
    <source>
        <dbReference type="PROSITE" id="PS50158"/>
    </source>
</evidence>
<dbReference type="GO" id="GO:0008270">
    <property type="term" value="F:zinc ion binding"/>
    <property type="evidence" value="ECO:0007669"/>
    <property type="project" value="UniProtKB-KW"/>
</dbReference>
<dbReference type="Pfam" id="PF14111">
    <property type="entry name" value="DUF4283"/>
    <property type="match status" value="1"/>
</dbReference>
<dbReference type="InterPro" id="IPR001878">
    <property type="entry name" value="Znf_CCHC"/>
</dbReference>
<protein>
    <recommendedName>
        <fullName evidence="2">CCHC-type domain-containing protein</fullName>
    </recommendedName>
</protein>
<dbReference type="Gramene" id="KCW80626">
    <property type="protein sequence ID" value="KCW80626"/>
    <property type="gene ID" value="EUGRSUZ_C02001"/>
</dbReference>
<evidence type="ECO:0000313" key="3">
    <source>
        <dbReference type="EMBL" id="KCW80626.1"/>
    </source>
</evidence>
<reference evidence="3" key="1">
    <citation type="submission" date="2013-07" db="EMBL/GenBank/DDBJ databases">
        <title>The genome of Eucalyptus grandis.</title>
        <authorList>
            <person name="Schmutz J."/>
            <person name="Hayes R."/>
            <person name="Myburg A."/>
            <person name="Tuskan G."/>
            <person name="Grattapaglia D."/>
            <person name="Rokhsar D.S."/>
        </authorList>
    </citation>
    <scope>NUCLEOTIDE SEQUENCE</scope>
    <source>
        <tissue evidence="3">Leaf extractions</tissue>
    </source>
</reference>
<sequence>MESEIDKDQKLAALCRRLGKLWSNDVVVKLVDKLLEEKLKECNLTLLEKLYSRPNVNFQAFLSMTRKAWKLEDLVCDQVKLGLFIFTFTSKNEKRRVLEASPWSFSSNLLKLQQLNPKIPIYCHDFTHGAFWVQFLGLPLAMINENMLREVVAKLGKVLEVKMDSKVGSLCKVGQVRAFLDLLSPLKAGMLVNFEEEQFWIDFKYERLPRICYLCGRIGHYNMSCENCHTKNLSRRRMARQEHGLSLESTSD</sequence>
<dbReference type="PROSITE" id="PS50158">
    <property type="entry name" value="ZF_CCHC"/>
    <property type="match status" value="1"/>
</dbReference>
<dbReference type="PANTHER" id="PTHR31286:SF99">
    <property type="entry name" value="DUF4283 DOMAIN-CONTAINING PROTEIN"/>
    <property type="match status" value="1"/>
</dbReference>
<dbReference type="InParanoid" id="A0A059CR17"/>
<dbReference type="InterPro" id="IPR040256">
    <property type="entry name" value="At4g02000-like"/>
</dbReference>
<organism evidence="3">
    <name type="scientific">Eucalyptus grandis</name>
    <name type="common">Flooded gum</name>
    <dbReference type="NCBI Taxonomy" id="71139"/>
    <lineage>
        <taxon>Eukaryota</taxon>
        <taxon>Viridiplantae</taxon>
        <taxon>Streptophyta</taxon>
        <taxon>Embryophyta</taxon>
        <taxon>Tracheophyta</taxon>
        <taxon>Spermatophyta</taxon>
        <taxon>Magnoliopsida</taxon>
        <taxon>eudicotyledons</taxon>
        <taxon>Gunneridae</taxon>
        <taxon>Pentapetalae</taxon>
        <taxon>rosids</taxon>
        <taxon>malvids</taxon>
        <taxon>Myrtales</taxon>
        <taxon>Myrtaceae</taxon>
        <taxon>Myrtoideae</taxon>
        <taxon>Eucalypteae</taxon>
        <taxon>Eucalyptus</taxon>
    </lineage>
</organism>
<feature type="domain" description="CCHC-type" evidence="2">
    <location>
        <begin position="212"/>
        <end position="227"/>
    </location>
</feature>
<evidence type="ECO:0000256" key="1">
    <source>
        <dbReference type="PROSITE-ProRule" id="PRU00047"/>
    </source>
</evidence>
<dbReference type="Pfam" id="PF14392">
    <property type="entry name" value="zf-CCHC_4"/>
    <property type="match status" value="1"/>
</dbReference>